<dbReference type="PROSITE" id="PS51257">
    <property type="entry name" value="PROKAR_LIPOPROTEIN"/>
    <property type="match status" value="1"/>
</dbReference>
<comment type="subunit">
    <text evidence="2 8">Monomer.</text>
</comment>
<dbReference type="GO" id="GO:0008418">
    <property type="term" value="F:protein-N-terminal asparagine amidohydrolase activity"/>
    <property type="evidence" value="ECO:0007669"/>
    <property type="project" value="UniProtKB-UniRule"/>
</dbReference>
<reference evidence="10 11" key="1">
    <citation type="journal article" date="2021" name="Sci. Rep.">
        <title>The genome of the diatom Chaetoceros tenuissimus carries an ancient integrated fragment of an extant virus.</title>
        <authorList>
            <person name="Hongo Y."/>
            <person name="Kimura K."/>
            <person name="Takaki Y."/>
            <person name="Yoshida Y."/>
            <person name="Baba S."/>
            <person name="Kobayashi G."/>
            <person name="Nagasaki K."/>
            <person name="Hano T."/>
            <person name="Tomaru Y."/>
        </authorList>
    </citation>
    <scope>NUCLEOTIDE SEQUENCE [LARGE SCALE GENOMIC DNA]</scope>
    <source>
        <strain evidence="10 11">NIES-3715</strain>
    </source>
</reference>
<dbReference type="PANTHER" id="PTHR13035:SF0">
    <property type="entry name" value="PROTEIN N-TERMINAL GLUTAMINE AMIDOHYDROLASE"/>
    <property type="match status" value="1"/>
</dbReference>
<dbReference type="PANTHER" id="PTHR13035">
    <property type="entry name" value="PROTEIN N-TERMINAL GLUTAMINE AMIDOHYDROLASE"/>
    <property type="match status" value="1"/>
</dbReference>
<evidence type="ECO:0000259" key="9">
    <source>
        <dbReference type="Pfam" id="PF09764"/>
    </source>
</evidence>
<evidence type="ECO:0000256" key="5">
    <source>
        <dbReference type="ARBA" id="ARBA00022801"/>
    </source>
</evidence>
<evidence type="ECO:0000256" key="3">
    <source>
        <dbReference type="ARBA" id="ARBA00012718"/>
    </source>
</evidence>
<dbReference type="GO" id="GO:0005829">
    <property type="term" value="C:cytosol"/>
    <property type="evidence" value="ECO:0007669"/>
    <property type="project" value="TreeGrafter"/>
</dbReference>
<evidence type="ECO:0000256" key="4">
    <source>
        <dbReference type="ARBA" id="ARBA00021247"/>
    </source>
</evidence>
<keyword evidence="5 8" id="KW-0378">Hydrolase</keyword>
<feature type="domain" description="Protein N-terminal glutamine amidohydrolase alpha beta roll" evidence="9">
    <location>
        <begin position="42"/>
        <end position="247"/>
    </location>
</feature>
<proteinExistence type="inferred from homology"/>
<dbReference type="InterPro" id="IPR037132">
    <property type="entry name" value="N_Gln_amidohydro_ab_roll_sf"/>
</dbReference>
<comment type="similarity">
    <text evidence="1 8">Belongs to the NTAQ1 family.</text>
</comment>
<dbReference type="GO" id="GO:0070773">
    <property type="term" value="F:protein-N-terminal glutamine amidohydrolase activity"/>
    <property type="evidence" value="ECO:0007669"/>
    <property type="project" value="UniProtKB-UniRule"/>
</dbReference>
<dbReference type="InterPro" id="IPR023128">
    <property type="entry name" value="Prot_N_Gln_amidohydro_ab_roll"/>
</dbReference>
<dbReference type="InterPro" id="IPR039733">
    <property type="entry name" value="NTAQ1"/>
</dbReference>
<comment type="caution">
    <text evidence="10">The sequence shown here is derived from an EMBL/GenBank/DDBJ whole genome shotgun (WGS) entry which is preliminary data.</text>
</comment>
<sequence length="250" mass="29191">MLFERQVSNVNLNSNVNLSSDEDTNSAASSSLACPTEKKLRNACYCEENVWRLAYRRLFGSTGDVGREASKENEQYYVVFVSNEEKCCPMLYQVASEHPLKPCFWDYHVILILSRKRMKKGKQVMDATVYDMDSNLKYPSSLEEYLNNTFDFKFSDHEEAIKFAPLFRVVRAEKYIEHFHSDRMHMMKDGKWMATPPKYDCIKTPNMKKNKSGFFSNLFDYVSMKRNQKSSSSLGEVMTLEQLKKRFGIQ</sequence>
<evidence type="ECO:0000256" key="7">
    <source>
        <dbReference type="ARBA" id="ARBA00048768"/>
    </source>
</evidence>
<evidence type="ECO:0000313" key="11">
    <source>
        <dbReference type="Proteomes" id="UP001054902"/>
    </source>
</evidence>
<dbReference type="Gene3D" id="3.10.620.10">
    <property type="entry name" value="Protein N-terminal glutamine amidohydrolase, alpha beta roll"/>
    <property type="match status" value="1"/>
</dbReference>
<keyword evidence="11" id="KW-1185">Reference proteome</keyword>
<gene>
    <name evidence="10" type="ORF">CTEN210_05180</name>
</gene>
<evidence type="ECO:0000256" key="2">
    <source>
        <dbReference type="ARBA" id="ARBA00011245"/>
    </source>
</evidence>
<accession>A0AAD3CQ19</accession>
<protein>
    <recommendedName>
        <fullName evidence="4 8">Protein N-terminal glutamine amidohydrolase</fullName>
        <ecNumber evidence="3 8">3.5.1.122</ecNumber>
    </recommendedName>
    <alternativeName>
        <fullName evidence="6 8">Protein NH2-terminal glutamine deamidase</fullName>
    </alternativeName>
</protein>
<dbReference type="Proteomes" id="UP001054902">
    <property type="component" value="Unassembled WGS sequence"/>
</dbReference>
<dbReference type="GO" id="GO:0005634">
    <property type="term" value="C:nucleus"/>
    <property type="evidence" value="ECO:0007669"/>
    <property type="project" value="TreeGrafter"/>
</dbReference>
<dbReference type="AlphaFoldDB" id="A0AAD3CQ19"/>
<dbReference type="EMBL" id="BLLK01000029">
    <property type="protein sequence ID" value="GFH48704.1"/>
    <property type="molecule type" value="Genomic_DNA"/>
</dbReference>
<comment type="function">
    <text evidence="8">Mediates the side-chain deamidation of N-terminal glutamine residues to glutamate, an important step in N-end rule pathway of protein degradation. Conversion of the resulting N-terminal glutamine to glutamate renders the protein susceptible to arginylation, polyubiquitination and degradation as specified by the N-end rule. Does not act on substrates with internal or C-terminal glutamine and does not act on non-glutamine residues in any position.</text>
</comment>
<organism evidence="10 11">
    <name type="scientific">Chaetoceros tenuissimus</name>
    <dbReference type="NCBI Taxonomy" id="426638"/>
    <lineage>
        <taxon>Eukaryota</taxon>
        <taxon>Sar</taxon>
        <taxon>Stramenopiles</taxon>
        <taxon>Ochrophyta</taxon>
        <taxon>Bacillariophyta</taxon>
        <taxon>Coscinodiscophyceae</taxon>
        <taxon>Chaetocerotophycidae</taxon>
        <taxon>Chaetocerotales</taxon>
        <taxon>Chaetocerotaceae</taxon>
        <taxon>Chaetoceros</taxon>
    </lineage>
</organism>
<name>A0AAD3CQ19_9STRA</name>
<evidence type="ECO:0000256" key="1">
    <source>
        <dbReference type="ARBA" id="ARBA00008985"/>
    </source>
</evidence>
<comment type="catalytic activity">
    <reaction evidence="7 8">
        <text>N-terminal L-glutaminyl-[protein] + H2O = N-terminal L-glutamyl-[protein] + NH4(+)</text>
        <dbReference type="Rhea" id="RHEA:50680"/>
        <dbReference type="Rhea" id="RHEA-COMP:12668"/>
        <dbReference type="Rhea" id="RHEA-COMP:12777"/>
        <dbReference type="ChEBI" id="CHEBI:15377"/>
        <dbReference type="ChEBI" id="CHEBI:28938"/>
        <dbReference type="ChEBI" id="CHEBI:64721"/>
        <dbReference type="ChEBI" id="CHEBI:64722"/>
        <dbReference type="EC" id="3.5.1.122"/>
    </reaction>
</comment>
<dbReference type="EC" id="3.5.1.122" evidence="3 8"/>
<evidence type="ECO:0000256" key="8">
    <source>
        <dbReference type="RuleBase" id="RU367082"/>
    </source>
</evidence>
<dbReference type="Pfam" id="PF09764">
    <property type="entry name" value="Nt_Gln_amidase"/>
    <property type="match status" value="1"/>
</dbReference>
<evidence type="ECO:0000313" key="10">
    <source>
        <dbReference type="EMBL" id="GFH48704.1"/>
    </source>
</evidence>
<evidence type="ECO:0000256" key="6">
    <source>
        <dbReference type="ARBA" id="ARBA00029677"/>
    </source>
</evidence>